<dbReference type="EMBL" id="QJNS01000012">
    <property type="protein sequence ID" value="RYO94148.1"/>
    <property type="molecule type" value="Genomic_DNA"/>
</dbReference>
<dbReference type="SUPFAM" id="SSF53335">
    <property type="entry name" value="S-adenosyl-L-methionine-dependent methyltransferases"/>
    <property type="match status" value="1"/>
</dbReference>
<comment type="caution">
    <text evidence="3">The sequence shown here is derived from an EMBL/GenBank/DDBJ whole genome shotgun (WGS) entry which is preliminary data.</text>
</comment>
<organism evidence="3 4">
    <name type="scientific">Monosporascus cannonballus</name>
    <dbReference type="NCBI Taxonomy" id="155416"/>
    <lineage>
        <taxon>Eukaryota</taxon>
        <taxon>Fungi</taxon>
        <taxon>Dikarya</taxon>
        <taxon>Ascomycota</taxon>
        <taxon>Pezizomycotina</taxon>
        <taxon>Sordariomycetes</taxon>
        <taxon>Xylariomycetidae</taxon>
        <taxon>Xylariales</taxon>
        <taxon>Xylariales incertae sedis</taxon>
        <taxon>Monosporascus</taxon>
    </lineage>
</organism>
<evidence type="ECO:0000259" key="2">
    <source>
        <dbReference type="Pfam" id="PF08241"/>
    </source>
</evidence>
<dbReference type="CDD" id="cd02440">
    <property type="entry name" value="AdoMet_MTases"/>
    <property type="match status" value="1"/>
</dbReference>
<evidence type="ECO:0000313" key="4">
    <source>
        <dbReference type="Proteomes" id="UP000294003"/>
    </source>
</evidence>
<protein>
    <recommendedName>
        <fullName evidence="2">Methyltransferase type 11 domain-containing protein</fullName>
    </recommendedName>
</protein>
<gene>
    <name evidence="3" type="ORF">DL762_000658</name>
</gene>
<feature type="domain" description="Methyltransferase type 11" evidence="2">
    <location>
        <begin position="53"/>
        <end position="164"/>
    </location>
</feature>
<dbReference type="Gene3D" id="3.40.50.150">
    <property type="entry name" value="Vaccinia Virus protein VP39"/>
    <property type="match status" value="1"/>
</dbReference>
<dbReference type="Pfam" id="PF08241">
    <property type="entry name" value="Methyltransf_11"/>
    <property type="match status" value="1"/>
</dbReference>
<comment type="similarity">
    <text evidence="1">Belongs to the methyltransferase superfamily. LaeA methyltransferase family.</text>
</comment>
<sequence>MAANTVGTSEAMSHFQQHSSEYEKFAGKTSTRLAAAALSALPLSTYGASSHFLDSACGPGIVTKILLSPSPEYVDVPGLPINPPPRVTGIDIAPSMVERFTANISTYGWPTAEGFVQDSGDLSRFKDGEFDVVVMNLGIFLLPDPVAGAAEMYRVLKPGGYAVITTWKERRPAELLQSAVAAIRPGSDKKPMYLYPVWETREKLEEVMKAGGFSVDIRESAVHWANDSVDDIVEALSSPMWTAKIWQGWSAEETARWKGEIERQLTEEERATATLAMTGWICVARKPQT</sequence>
<dbReference type="Proteomes" id="UP000294003">
    <property type="component" value="Unassembled WGS sequence"/>
</dbReference>
<name>A0ABY0HIY1_9PEZI</name>
<reference evidence="3 4" key="1">
    <citation type="submission" date="2018-06" db="EMBL/GenBank/DDBJ databases">
        <title>Complete Genomes of Monosporascus.</title>
        <authorList>
            <person name="Robinson A.J."/>
            <person name="Natvig D.O."/>
        </authorList>
    </citation>
    <scope>NUCLEOTIDE SEQUENCE [LARGE SCALE GENOMIC DNA]</scope>
    <source>
        <strain evidence="3 4">CBS 609.92</strain>
    </source>
</reference>
<evidence type="ECO:0000313" key="3">
    <source>
        <dbReference type="EMBL" id="RYO94148.1"/>
    </source>
</evidence>
<dbReference type="InterPro" id="IPR013216">
    <property type="entry name" value="Methyltransf_11"/>
</dbReference>
<evidence type="ECO:0000256" key="1">
    <source>
        <dbReference type="ARBA" id="ARBA00038158"/>
    </source>
</evidence>
<accession>A0ABY0HIY1</accession>
<keyword evidence="4" id="KW-1185">Reference proteome</keyword>
<dbReference type="InterPro" id="IPR029063">
    <property type="entry name" value="SAM-dependent_MTases_sf"/>
</dbReference>
<dbReference type="PANTHER" id="PTHR43591">
    <property type="entry name" value="METHYLTRANSFERASE"/>
    <property type="match status" value="1"/>
</dbReference>
<proteinExistence type="inferred from homology"/>